<dbReference type="GO" id="GO:0006397">
    <property type="term" value="P:mRNA processing"/>
    <property type="evidence" value="ECO:0007669"/>
    <property type="project" value="UniProtKB-KW"/>
</dbReference>
<evidence type="ECO:0000256" key="2">
    <source>
        <dbReference type="ARBA" id="ARBA00022884"/>
    </source>
</evidence>
<dbReference type="SUPFAM" id="SSF54928">
    <property type="entry name" value="RNA-binding domain, RBD"/>
    <property type="match status" value="1"/>
</dbReference>
<sequence>MTRSHSRKEKSGSRNLVSQDDDLLEGTSARTRPFSYDDIMLRRNNKRDAAKQAPSGSEVADIALGHSKIEKTSDFPESRRKIIEDSEPMDVKHNSNDSQKVSSRRKGDSNDAPKKIEKLVQDKYEGPRYRDVKLKSTWEKNEGNKRVREGENERRDHSNRNKDGLLGVGSDDRSNKRQARDPYRNDRTSERGRVRSEIDRKQLLNDERQVDRKRRNERDLMQTEKLTDRGREKPEKENRHRRHNEEDKTKIRNTDKKDDSGRKGLELTRLSLEDSREKRRRSRSRERDKRDRGRRSRSHSPKAHKRDHGEILSHSAKDIPGREHSDVDKKRVSANGSNSHNRRNVGPTSGLGGYSPRKRKTESAARTPSPTRRSPEKKTVGWDLRPVERDSTVASSTLPNLQPPSQNLAMNVKKFPSLVPPTVVKPIVVSHRTLSSQMHAIESVQLTQATRPMRRLYVENLPPAASEKDLIECINNSFLSYGGNYIRGTQPCISCIIHKEKSQALLEFLTPEDASSALSLDGMSFSGSNLKLRRPKDFSSVTTGLSDKSVAAAESISDIVEDSPHKIFLGGISKLISSNMVS</sequence>
<evidence type="ECO:0000259" key="6">
    <source>
        <dbReference type="PROSITE" id="PS50102"/>
    </source>
</evidence>
<protein>
    <submittedName>
        <fullName evidence="7">Splicing factor u2af 50 kDa subunit</fullName>
    </submittedName>
</protein>
<dbReference type="SMART" id="SM00360">
    <property type="entry name" value="RRM"/>
    <property type="match status" value="1"/>
</dbReference>
<dbReference type="EMBL" id="BMAC01000063">
    <property type="protein sequence ID" value="GFP83393.1"/>
    <property type="molecule type" value="Genomic_DNA"/>
</dbReference>
<dbReference type="OrthoDB" id="10266058at2759"/>
<proteinExistence type="predicted"/>
<accession>A0A830BGR3</accession>
<comment type="caution">
    <text evidence="7">The sequence shown here is derived from an EMBL/GenBank/DDBJ whole genome shotgun (WGS) entry which is preliminary data.</text>
</comment>
<reference evidence="7" key="1">
    <citation type="submission" date="2020-07" db="EMBL/GenBank/DDBJ databases">
        <title>Ethylene signaling mediates host invasion by parasitic plants.</title>
        <authorList>
            <person name="Yoshida S."/>
        </authorList>
    </citation>
    <scope>NUCLEOTIDE SEQUENCE</scope>
    <source>
        <strain evidence="7">Okayama</strain>
    </source>
</reference>
<evidence type="ECO:0000313" key="7">
    <source>
        <dbReference type="EMBL" id="GFP83393.1"/>
    </source>
</evidence>
<feature type="compositionally biased region" description="Basic and acidic residues" evidence="5">
    <location>
        <begin position="105"/>
        <end position="163"/>
    </location>
</feature>
<feature type="region of interest" description="Disordered" evidence="5">
    <location>
        <begin position="1"/>
        <end position="389"/>
    </location>
</feature>
<dbReference type="InterPro" id="IPR000504">
    <property type="entry name" value="RRM_dom"/>
</dbReference>
<dbReference type="AlphaFoldDB" id="A0A830BGR3"/>
<name>A0A830BGR3_9LAMI</name>
<feature type="compositionally biased region" description="Basic and acidic residues" evidence="5">
    <location>
        <begin position="307"/>
        <end position="331"/>
    </location>
</feature>
<gene>
    <name evidence="7" type="ORF">PHJA_000482700</name>
</gene>
<keyword evidence="8" id="KW-1185">Reference proteome</keyword>
<feature type="compositionally biased region" description="Basic and acidic residues" evidence="5">
    <location>
        <begin position="67"/>
        <end position="95"/>
    </location>
</feature>
<dbReference type="GO" id="GO:0003723">
    <property type="term" value="F:RNA binding"/>
    <property type="evidence" value="ECO:0007669"/>
    <property type="project" value="UniProtKB-UniRule"/>
</dbReference>
<keyword evidence="1" id="KW-0507">mRNA processing</keyword>
<dbReference type="FunFam" id="3.30.70.330:FF:000879">
    <property type="entry name" value="Splicing factor U2af large subunit A"/>
    <property type="match status" value="1"/>
</dbReference>
<dbReference type="PROSITE" id="PS50102">
    <property type="entry name" value="RRM"/>
    <property type="match status" value="1"/>
</dbReference>
<evidence type="ECO:0000256" key="3">
    <source>
        <dbReference type="ARBA" id="ARBA00023187"/>
    </source>
</evidence>
<dbReference type="InterPro" id="IPR012677">
    <property type="entry name" value="Nucleotide-bd_a/b_plait_sf"/>
</dbReference>
<evidence type="ECO:0000256" key="5">
    <source>
        <dbReference type="SAM" id="MobiDB-lite"/>
    </source>
</evidence>
<keyword evidence="3" id="KW-0508">mRNA splicing</keyword>
<feature type="compositionally biased region" description="Basic residues" evidence="5">
    <location>
        <begin position="292"/>
        <end position="306"/>
    </location>
</feature>
<dbReference type="GO" id="GO:0008380">
    <property type="term" value="P:RNA splicing"/>
    <property type="evidence" value="ECO:0007669"/>
    <property type="project" value="UniProtKB-KW"/>
</dbReference>
<organism evidence="7 8">
    <name type="scientific">Phtheirospermum japonicum</name>
    <dbReference type="NCBI Taxonomy" id="374723"/>
    <lineage>
        <taxon>Eukaryota</taxon>
        <taxon>Viridiplantae</taxon>
        <taxon>Streptophyta</taxon>
        <taxon>Embryophyta</taxon>
        <taxon>Tracheophyta</taxon>
        <taxon>Spermatophyta</taxon>
        <taxon>Magnoliopsida</taxon>
        <taxon>eudicotyledons</taxon>
        <taxon>Gunneridae</taxon>
        <taxon>Pentapetalae</taxon>
        <taxon>asterids</taxon>
        <taxon>lamiids</taxon>
        <taxon>Lamiales</taxon>
        <taxon>Orobanchaceae</taxon>
        <taxon>Orobanchaceae incertae sedis</taxon>
        <taxon>Phtheirospermum</taxon>
    </lineage>
</organism>
<dbReference type="Proteomes" id="UP000653305">
    <property type="component" value="Unassembled WGS sequence"/>
</dbReference>
<feature type="compositionally biased region" description="Basic and acidic residues" evidence="5">
    <location>
        <begin position="373"/>
        <end position="389"/>
    </location>
</feature>
<dbReference type="InterPro" id="IPR035979">
    <property type="entry name" value="RBD_domain_sf"/>
</dbReference>
<evidence type="ECO:0000256" key="1">
    <source>
        <dbReference type="ARBA" id="ARBA00022664"/>
    </source>
</evidence>
<evidence type="ECO:0000313" key="8">
    <source>
        <dbReference type="Proteomes" id="UP000653305"/>
    </source>
</evidence>
<keyword evidence="2 4" id="KW-0694">RNA-binding</keyword>
<evidence type="ECO:0000256" key="4">
    <source>
        <dbReference type="PROSITE-ProRule" id="PRU00176"/>
    </source>
</evidence>
<dbReference type="PANTHER" id="PTHR23139">
    <property type="entry name" value="RNA-BINDING PROTEIN"/>
    <property type="match status" value="1"/>
</dbReference>
<feature type="compositionally biased region" description="Basic and acidic residues" evidence="5">
    <location>
        <begin position="170"/>
        <end position="277"/>
    </location>
</feature>
<dbReference type="Gene3D" id="3.30.70.330">
    <property type="match status" value="2"/>
</dbReference>
<feature type="domain" description="RRM" evidence="6">
    <location>
        <begin position="454"/>
        <end position="537"/>
    </location>
</feature>